<evidence type="ECO:0000313" key="1">
    <source>
        <dbReference type="EMBL" id="HEA87819.1"/>
    </source>
</evidence>
<reference evidence="2" key="1">
    <citation type="journal article" date="2020" name="mSystems">
        <title>Genome- and Community-Level Interaction Insights into Carbon Utilization and Element Cycling Functions of Hydrothermarchaeota in Hydrothermal Sediment.</title>
        <authorList>
            <person name="Zhou Z."/>
            <person name="Liu Y."/>
            <person name="Xu W."/>
            <person name="Pan J."/>
            <person name="Luo Z.H."/>
            <person name="Li M."/>
        </authorList>
    </citation>
    <scope>NUCLEOTIDE SEQUENCE [LARGE SCALE GENOMIC DNA]</scope>
    <source>
        <strain evidence="1">SpSt-265</strain>
        <strain evidence="2">SpSt-465</strain>
    </source>
</reference>
<evidence type="ECO:0000313" key="2">
    <source>
        <dbReference type="EMBL" id="HFJ53657.1"/>
    </source>
</evidence>
<accession>A0A7C3IC08</accession>
<organism evidence="2">
    <name type="scientific">candidate division WOR-3 bacterium</name>
    <dbReference type="NCBI Taxonomy" id="2052148"/>
    <lineage>
        <taxon>Bacteria</taxon>
        <taxon>Bacteria division WOR-3</taxon>
    </lineage>
</organism>
<dbReference type="Pfam" id="PF10865">
    <property type="entry name" value="DUF2703"/>
    <property type="match status" value="1"/>
</dbReference>
<name>A0A7C3IC08_UNCW3</name>
<dbReference type="AlphaFoldDB" id="A0A7C3IC08"/>
<comment type="caution">
    <text evidence="2">The sequence shown here is derived from an EMBL/GenBank/DDBJ whole genome shotgun (WGS) entry which is preliminary data.</text>
</comment>
<proteinExistence type="predicted"/>
<dbReference type="InterPro" id="IPR021219">
    <property type="entry name" value="DUF2703"/>
</dbReference>
<sequence length="130" mass="14589">MNKKITIIWERLVEDNRTCPRCSSTGEELEQAVALLKPVLSQAGVELSVEQRALTLEEFRQDPLRSNRILINSKPLESWLAARTGASPCCDVCGPARCRTVELENRTYEAVPAELIVQAVLNALQELRQQ</sequence>
<dbReference type="EMBL" id="DSTU01000004">
    <property type="protein sequence ID" value="HFJ53657.1"/>
    <property type="molecule type" value="Genomic_DNA"/>
</dbReference>
<dbReference type="EMBL" id="DSLG01000008">
    <property type="protein sequence ID" value="HEA87819.1"/>
    <property type="molecule type" value="Genomic_DNA"/>
</dbReference>
<protein>
    <submittedName>
        <fullName evidence="2">DUF2703 domain-containing protein</fullName>
    </submittedName>
</protein>
<gene>
    <name evidence="1" type="ORF">ENP94_07435</name>
    <name evidence="2" type="ORF">ENS16_03080</name>
</gene>